<evidence type="ECO:0000256" key="1">
    <source>
        <dbReference type="SAM" id="SignalP"/>
    </source>
</evidence>
<gene>
    <name evidence="2" type="ORF">KP79_PYT21624</name>
</gene>
<dbReference type="Proteomes" id="UP000242188">
    <property type="component" value="Unassembled WGS sequence"/>
</dbReference>
<dbReference type="AlphaFoldDB" id="A0A210R0A6"/>
<protein>
    <submittedName>
        <fullName evidence="2">Uncharacterized protein</fullName>
    </submittedName>
</protein>
<sequence length="161" mass="18294">MEYHFFEPSTIRLIIRSLLFLVLFSVTSGCPISTSGYQDDGRFLCFPSPNSDKYCICFDIGDSSFTYVPRNEFPAQLAFKVQDGHFEDNLPADDHAINLRMDLSPHERTTGIDVKAVKSLLLDLMRQVSTYKKQSKRSHVLAKRPFDSISYGSYFGGFGKK</sequence>
<keyword evidence="1" id="KW-0732">Signal</keyword>
<reference evidence="2 3" key="1">
    <citation type="journal article" date="2017" name="Nat. Ecol. Evol.">
        <title>Scallop genome provides insights into evolution of bilaterian karyotype and development.</title>
        <authorList>
            <person name="Wang S."/>
            <person name="Zhang J."/>
            <person name="Jiao W."/>
            <person name="Li J."/>
            <person name="Xun X."/>
            <person name="Sun Y."/>
            <person name="Guo X."/>
            <person name="Huan P."/>
            <person name="Dong B."/>
            <person name="Zhang L."/>
            <person name="Hu X."/>
            <person name="Sun X."/>
            <person name="Wang J."/>
            <person name="Zhao C."/>
            <person name="Wang Y."/>
            <person name="Wang D."/>
            <person name="Huang X."/>
            <person name="Wang R."/>
            <person name="Lv J."/>
            <person name="Li Y."/>
            <person name="Zhang Z."/>
            <person name="Liu B."/>
            <person name="Lu W."/>
            <person name="Hui Y."/>
            <person name="Liang J."/>
            <person name="Zhou Z."/>
            <person name="Hou R."/>
            <person name="Li X."/>
            <person name="Liu Y."/>
            <person name="Li H."/>
            <person name="Ning X."/>
            <person name="Lin Y."/>
            <person name="Zhao L."/>
            <person name="Xing Q."/>
            <person name="Dou J."/>
            <person name="Li Y."/>
            <person name="Mao J."/>
            <person name="Guo H."/>
            <person name="Dou H."/>
            <person name="Li T."/>
            <person name="Mu C."/>
            <person name="Jiang W."/>
            <person name="Fu Q."/>
            <person name="Fu X."/>
            <person name="Miao Y."/>
            <person name="Liu J."/>
            <person name="Yu Q."/>
            <person name="Li R."/>
            <person name="Liao H."/>
            <person name="Li X."/>
            <person name="Kong Y."/>
            <person name="Jiang Z."/>
            <person name="Chourrout D."/>
            <person name="Li R."/>
            <person name="Bao Z."/>
        </authorList>
    </citation>
    <scope>NUCLEOTIDE SEQUENCE [LARGE SCALE GENOMIC DNA]</scope>
    <source>
        <strain evidence="2 3">PY_sf001</strain>
    </source>
</reference>
<evidence type="ECO:0000313" key="2">
    <source>
        <dbReference type="EMBL" id="OWF54453.1"/>
    </source>
</evidence>
<name>A0A210R0A6_MIZYE</name>
<keyword evidence="3" id="KW-1185">Reference proteome</keyword>
<comment type="caution">
    <text evidence="2">The sequence shown here is derived from an EMBL/GenBank/DDBJ whole genome shotgun (WGS) entry which is preliminary data.</text>
</comment>
<accession>A0A210R0A6</accession>
<dbReference type="EMBL" id="NEDP02001044">
    <property type="protein sequence ID" value="OWF54453.1"/>
    <property type="molecule type" value="Genomic_DNA"/>
</dbReference>
<feature type="chain" id="PRO_5013143458" evidence="1">
    <location>
        <begin position="30"/>
        <end position="161"/>
    </location>
</feature>
<dbReference type="OrthoDB" id="10337690at2759"/>
<proteinExistence type="predicted"/>
<evidence type="ECO:0000313" key="3">
    <source>
        <dbReference type="Proteomes" id="UP000242188"/>
    </source>
</evidence>
<organism evidence="2 3">
    <name type="scientific">Mizuhopecten yessoensis</name>
    <name type="common">Japanese scallop</name>
    <name type="synonym">Patinopecten yessoensis</name>
    <dbReference type="NCBI Taxonomy" id="6573"/>
    <lineage>
        <taxon>Eukaryota</taxon>
        <taxon>Metazoa</taxon>
        <taxon>Spiralia</taxon>
        <taxon>Lophotrochozoa</taxon>
        <taxon>Mollusca</taxon>
        <taxon>Bivalvia</taxon>
        <taxon>Autobranchia</taxon>
        <taxon>Pteriomorphia</taxon>
        <taxon>Pectinida</taxon>
        <taxon>Pectinoidea</taxon>
        <taxon>Pectinidae</taxon>
        <taxon>Mizuhopecten</taxon>
    </lineage>
</organism>
<feature type="signal peptide" evidence="1">
    <location>
        <begin position="1"/>
        <end position="29"/>
    </location>
</feature>